<gene>
    <name evidence="1" type="ORF">KL86DYS2_10018</name>
</gene>
<accession>A0A212ITL1</accession>
<dbReference type="RefSeq" id="WP_296945842.1">
    <property type="nucleotide sequence ID" value="NZ_LT599021.1"/>
</dbReference>
<evidence type="ECO:0000313" key="1">
    <source>
        <dbReference type="EMBL" id="SBV90522.1"/>
    </source>
</evidence>
<sequence length="358" mass="42234">MQNSFKNRVTKFWNSFSEEESQIREMMNNKVEGETLLNFVDSILQIAFHKIYFEMGINNEGKYELILTPEGNRSRLIQLHYWLQHAPQELWEKWNFYSSKPAHAKAGSKLTMYGIEIRENDIEIYPEIENERPKVNIEIYSSKMMDLDEDQRYSMLFIYLDQFIGELYTMEYIGSITFVNEESKKPTVKITELKSFINKIIEENNWPKFDNPTEIYTGYRIEPKENSDWTLREDIFSGYTSCSSILNDFYGKKTARFNEAKQDGVIFGFAFFENINVPREDIINFRGEIEDKIVEETLPYGIANTIGGATGFHFSYIDFIIYDYAAFINIVKRILSTYNFEEFGYSDFSIESKPVLFN</sequence>
<name>A0A212ITL1_9BACT</name>
<proteinExistence type="predicted"/>
<organism evidence="1">
    <name type="scientific">uncultured Dysgonomonas sp</name>
    <dbReference type="NCBI Taxonomy" id="206096"/>
    <lineage>
        <taxon>Bacteria</taxon>
        <taxon>Pseudomonadati</taxon>
        <taxon>Bacteroidota</taxon>
        <taxon>Bacteroidia</taxon>
        <taxon>Bacteroidales</taxon>
        <taxon>Dysgonomonadaceae</taxon>
        <taxon>Dysgonomonas</taxon>
        <taxon>environmental samples</taxon>
    </lineage>
</organism>
<reference evidence="1" key="1">
    <citation type="submission" date="2016-04" db="EMBL/GenBank/DDBJ databases">
        <authorList>
            <person name="Evans L.H."/>
            <person name="Alamgir A."/>
            <person name="Owens N."/>
            <person name="Weber N.D."/>
            <person name="Virtaneva K."/>
            <person name="Barbian K."/>
            <person name="Babar A."/>
            <person name="Rosenke K."/>
        </authorList>
    </citation>
    <scope>NUCLEOTIDE SEQUENCE</scope>
    <source>
        <strain evidence="1">86-2</strain>
    </source>
</reference>
<dbReference type="EMBL" id="FLUL01000001">
    <property type="protein sequence ID" value="SBV90522.1"/>
    <property type="molecule type" value="Genomic_DNA"/>
</dbReference>
<dbReference type="AlphaFoldDB" id="A0A212ITL1"/>
<protein>
    <submittedName>
        <fullName evidence="1">Uncharacterized protein</fullName>
    </submittedName>
</protein>